<keyword evidence="2" id="KW-1185">Reference proteome</keyword>
<sequence>MICMSSRWRGLQSPILVDVGSSDSPTVTPAYTLSASPSPSYSDLGDCNHVCEFCGALFWFAERLTSSPLNRRPRYTICCRGGAVRLQFPVPPPSTLKDLFKLPEFLTKICAYNSMFSMTSFGANVDEAINQAPGPYVFKIAGQVSHWLGSLCPLANNPPRFLQLYIFDSENEVSNRLRLFSSGDTSTLSPDIVSVLVQTLKQHNEFVKLFKSARELCLQTDVPDFAIKLYGGRREVGYDTPAAGTLGAIIREDDPRSIDFDIIVKSKDGTAHRVNKLHPSYMPLQYPLLFPFGEEGWSPELRLTSESHTRDKSLTMNMFYSYQLHDRDDQYTLLLRGGRLFQQYIVDAYVCIEQCRLDYIRKNQNLFRTEFLRGIHDAFSRGDTKGCQVGKRTILPASFTGGPRYMYKHYQDALAICRVHGNPQYFITFTCNVRWPEIARCFKQFDCGSAQDRPDIIARVFQMKVDSFIKFLTSERPFGQVVADLYTIEFQKRGLPHCHTLLWVSSAHMIRTPEDIDRYICAQIPDPTTDPILHRIVTDCMMHGPCGLPRMKAPCMVDNACSKSFPKPYERFTRFDKQGYVHYKRSHDGNRIIKNGIPLDNGYVVPYNRTLLMRFEAHINVEYCGWNMLIKYLFKYISKGADRVRYALTESTTATNTSNPQQSANVDEINNYVEGRFVCPHEASWRILNFPIHHRNPPVQVLAVHLEDMQNVSFNATQQLRYILGNPCTGKTTLTEWLRNNQINPAGRDLRYIDYLSRYRWDSSGKVWISRLTAKTPTIGRLVYIHPTCGELFYLRLLLGHQKGCYSFASIRTISNVVFPTYRAACEKLGLIGDDSEWVSAFSEASNWGTASELRSLFAHMLLFCDVSNPVALWEEHWQKMTDDILLNLRRSTSSSSAQLNDTDLKQFVLYEIEKLLNSTTRSCSLADFGLPMPCESMLSSLSNRLLMEEKCYDRDQLAIENEKMYSQLNSEQQFAYNMVLGSQSSDKQILLFIYGHGGTGKTFLWTAIISALRSIGKIVLAVASSGIASLLLPSGRTAHSRFKIPLDITDDSVCHIKKNTQLSQLLTEASLIIWDEAPMSDRRCFESLDKTLKDITGDKDLPFGGKSILLGGDFRQTLPVKPKATRNEIVTSSFSRSYLWPHFKVHTLNENMRLTRSNTCVQDKEDVLSFSKWLLDVGDGKVGVVIEYDQPDTKIIEIPSHFVIPPNENSLSDFIHAIYDQSMLENPTSANFSDRAIVCPKNKTADEINNLILGMSPGKTSTYLSRDSMVPRSHNGGEAELMYPVEYLNLMNFNGIPPHCLELKVNSPIILLRNINQRFGLCNGTRLLVTQLLPKIIEACVITGSTVGHRVYIPRINFVHNNKELPFVFTRRQFPIKICYAMTINKSQGQSLNKIGVYLPDPVFGHGQLYVALSRATSPNGLKILIPEAETYGFEPLAILRISSIQPKLDPVPINVRVMRSWEPYWRKNEFCYLLVDAYGDAIQATAHHKDKDHFQSKIKLMSCYRIDNYICDTAGNPPTVTLHKAIIRLSTTTVINPIPDSEGFPTHHFNLCQYEQLASLIDRQQVFIAERLQLAATDATYIYLNPLAEDVVLLRNKRTDLLVKPQLLATSLNALGSTEVVQTAGKRFCVNTTIADDTDTATATFFNDAVVSLLGKECAEVIKEGYENEFEIPKSLSEAIGHKKILHMQFEETPYRRSTHFTVSRLSSPTHQQLLPDSTPPPSTTSEKAPIQETVDKPPPNLTPPPSTTSENAPM</sequence>
<name>A0ACB9A7C0_9ASTR</name>
<protein>
    <submittedName>
        <fullName evidence="1">Uncharacterized protein</fullName>
    </submittedName>
</protein>
<evidence type="ECO:0000313" key="2">
    <source>
        <dbReference type="Proteomes" id="UP001056120"/>
    </source>
</evidence>
<gene>
    <name evidence="1" type="ORF">L1987_75668</name>
</gene>
<reference evidence="2" key="1">
    <citation type="journal article" date="2022" name="Mol. Ecol. Resour.">
        <title>The genomes of chicory, endive, great burdock and yacon provide insights into Asteraceae palaeo-polyploidization history and plant inulin production.</title>
        <authorList>
            <person name="Fan W."/>
            <person name="Wang S."/>
            <person name="Wang H."/>
            <person name="Wang A."/>
            <person name="Jiang F."/>
            <person name="Liu H."/>
            <person name="Zhao H."/>
            <person name="Xu D."/>
            <person name="Zhang Y."/>
        </authorList>
    </citation>
    <scope>NUCLEOTIDE SEQUENCE [LARGE SCALE GENOMIC DNA]</scope>
    <source>
        <strain evidence="2">cv. Yunnan</strain>
    </source>
</reference>
<organism evidence="1 2">
    <name type="scientific">Smallanthus sonchifolius</name>
    <dbReference type="NCBI Taxonomy" id="185202"/>
    <lineage>
        <taxon>Eukaryota</taxon>
        <taxon>Viridiplantae</taxon>
        <taxon>Streptophyta</taxon>
        <taxon>Embryophyta</taxon>
        <taxon>Tracheophyta</taxon>
        <taxon>Spermatophyta</taxon>
        <taxon>Magnoliopsida</taxon>
        <taxon>eudicotyledons</taxon>
        <taxon>Gunneridae</taxon>
        <taxon>Pentapetalae</taxon>
        <taxon>asterids</taxon>
        <taxon>campanulids</taxon>
        <taxon>Asterales</taxon>
        <taxon>Asteraceae</taxon>
        <taxon>Asteroideae</taxon>
        <taxon>Heliantheae alliance</taxon>
        <taxon>Millerieae</taxon>
        <taxon>Smallanthus</taxon>
    </lineage>
</organism>
<comment type="caution">
    <text evidence="1">The sequence shown here is derived from an EMBL/GenBank/DDBJ whole genome shotgun (WGS) entry which is preliminary data.</text>
</comment>
<accession>A0ACB9A7C0</accession>
<dbReference type="EMBL" id="CM042042">
    <property type="protein sequence ID" value="KAI3705431.1"/>
    <property type="molecule type" value="Genomic_DNA"/>
</dbReference>
<dbReference type="Proteomes" id="UP001056120">
    <property type="component" value="Linkage Group LG25"/>
</dbReference>
<evidence type="ECO:0000313" key="1">
    <source>
        <dbReference type="EMBL" id="KAI3705431.1"/>
    </source>
</evidence>
<reference evidence="1 2" key="2">
    <citation type="journal article" date="2022" name="Mol. Ecol. Resour.">
        <title>The genomes of chicory, endive, great burdock and yacon provide insights into Asteraceae paleo-polyploidization history and plant inulin production.</title>
        <authorList>
            <person name="Fan W."/>
            <person name="Wang S."/>
            <person name="Wang H."/>
            <person name="Wang A."/>
            <person name="Jiang F."/>
            <person name="Liu H."/>
            <person name="Zhao H."/>
            <person name="Xu D."/>
            <person name="Zhang Y."/>
        </authorList>
    </citation>
    <scope>NUCLEOTIDE SEQUENCE [LARGE SCALE GENOMIC DNA]</scope>
    <source>
        <strain evidence="2">cv. Yunnan</strain>
        <tissue evidence="1">Leaves</tissue>
    </source>
</reference>
<proteinExistence type="predicted"/>